<dbReference type="GO" id="GO:0000976">
    <property type="term" value="F:transcription cis-regulatory region binding"/>
    <property type="evidence" value="ECO:0007669"/>
    <property type="project" value="TreeGrafter"/>
</dbReference>
<dbReference type="InterPro" id="IPR004111">
    <property type="entry name" value="Repressor_TetR_C"/>
</dbReference>
<sequence>MANTRSRATSNETETVSLSEETIVECALGLAQDLGLRGLTVRRIGQELGADPTAFYRYFRDKDELLLACMDRVIDRAFDRFLSQSKGLSAPRDWREMMRISAHAVWTTSREYPAITAACFSRVTGRAAELRWVEFYINILSGLGLRPDDVILCYRTLVDAVLSFSALRVTVETLPEPAAKKNVSAWSAVYGAVDPAKYPMISSHSKELQSVKPEAIFEVVIDSILDRIETISRPVANLSAEPR</sequence>
<dbReference type="Gene3D" id="1.10.357.10">
    <property type="entry name" value="Tetracycline Repressor, domain 2"/>
    <property type="match status" value="1"/>
</dbReference>
<feature type="domain" description="HTH tetR-type" evidence="5">
    <location>
        <begin position="17"/>
        <end position="77"/>
    </location>
</feature>
<dbReference type="PANTHER" id="PTHR30055">
    <property type="entry name" value="HTH-TYPE TRANSCRIPTIONAL REGULATOR RUTR"/>
    <property type="match status" value="1"/>
</dbReference>
<keyword evidence="2 4" id="KW-0238">DNA-binding</keyword>
<evidence type="ECO:0000313" key="6">
    <source>
        <dbReference type="EMBL" id="MBL0372292.1"/>
    </source>
</evidence>
<dbReference type="AlphaFoldDB" id="A0A937CPW6"/>
<keyword evidence="3" id="KW-0804">Transcription</keyword>
<comment type="caution">
    <text evidence="6">The sequence shown here is derived from an EMBL/GenBank/DDBJ whole genome shotgun (WGS) entry which is preliminary data.</text>
</comment>
<dbReference type="InterPro" id="IPR050109">
    <property type="entry name" value="HTH-type_TetR-like_transc_reg"/>
</dbReference>
<keyword evidence="1" id="KW-0805">Transcription regulation</keyword>
<gene>
    <name evidence="6" type="ORF">JJB09_09650</name>
</gene>
<dbReference type="InterPro" id="IPR009057">
    <property type="entry name" value="Homeodomain-like_sf"/>
</dbReference>
<evidence type="ECO:0000259" key="5">
    <source>
        <dbReference type="PROSITE" id="PS50977"/>
    </source>
</evidence>
<organism evidence="6 7">
    <name type="scientific">Rhizobium setariae</name>
    <dbReference type="NCBI Taxonomy" id="2801340"/>
    <lineage>
        <taxon>Bacteria</taxon>
        <taxon>Pseudomonadati</taxon>
        <taxon>Pseudomonadota</taxon>
        <taxon>Alphaproteobacteria</taxon>
        <taxon>Hyphomicrobiales</taxon>
        <taxon>Rhizobiaceae</taxon>
        <taxon>Rhizobium/Agrobacterium group</taxon>
        <taxon>Rhizobium</taxon>
    </lineage>
</organism>
<evidence type="ECO:0000256" key="2">
    <source>
        <dbReference type="ARBA" id="ARBA00023125"/>
    </source>
</evidence>
<evidence type="ECO:0000256" key="4">
    <source>
        <dbReference type="PROSITE-ProRule" id="PRU00335"/>
    </source>
</evidence>
<dbReference type="Pfam" id="PF00440">
    <property type="entry name" value="TetR_N"/>
    <property type="match status" value="1"/>
</dbReference>
<evidence type="ECO:0000256" key="3">
    <source>
        <dbReference type="ARBA" id="ARBA00023163"/>
    </source>
</evidence>
<accession>A0A937CPW6</accession>
<dbReference type="Proteomes" id="UP000633219">
    <property type="component" value="Unassembled WGS sequence"/>
</dbReference>
<name>A0A937CPW6_9HYPH</name>
<dbReference type="RefSeq" id="WP_201656681.1">
    <property type="nucleotide sequence ID" value="NZ_JAEQNC010000004.1"/>
</dbReference>
<dbReference type="GO" id="GO:0003700">
    <property type="term" value="F:DNA-binding transcription factor activity"/>
    <property type="evidence" value="ECO:0007669"/>
    <property type="project" value="TreeGrafter"/>
</dbReference>
<protein>
    <submittedName>
        <fullName evidence="6">TetR/AcrR family transcriptional regulator</fullName>
    </submittedName>
</protein>
<evidence type="ECO:0000256" key="1">
    <source>
        <dbReference type="ARBA" id="ARBA00023015"/>
    </source>
</evidence>
<dbReference type="InterPro" id="IPR001647">
    <property type="entry name" value="HTH_TetR"/>
</dbReference>
<dbReference type="SUPFAM" id="SSF46689">
    <property type="entry name" value="Homeodomain-like"/>
    <property type="match status" value="1"/>
</dbReference>
<dbReference type="Gene3D" id="1.10.10.60">
    <property type="entry name" value="Homeodomain-like"/>
    <property type="match status" value="1"/>
</dbReference>
<dbReference type="GO" id="GO:0045892">
    <property type="term" value="P:negative regulation of DNA-templated transcription"/>
    <property type="evidence" value="ECO:0007669"/>
    <property type="project" value="InterPro"/>
</dbReference>
<reference evidence="6" key="1">
    <citation type="submission" date="2021-01" db="EMBL/GenBank/DDBJ databases">
        <title>Rhizobium sp. strain KVB221 16S ribosomal RNA gene Genome sequencing and assembly.</title>
        <authorList>
            <person name="Kang M."/>
        </authorList>
    </citation>
    <scope>NUCLEOTIDE SEQUENCE</scope>
    <source>
        <strain evidence="6">KVB221</strain>
    </source>
</reference>
<proteinExistence type="predicted"/>
<dbReference type="Pfam" id="PF02909">
    <property type="entry name" value="TetR_C_1"/>
    <property type="match status" value="1"/>
</dbReference>
<dbReference type="PANTHER" id="PTHR30055:SF234">
    <property type="entry name" value="HTH-TYPE TRANSCRIPTIONAL REGULATOR BETI"/>
    <property type="match status" value="1"/>
</dbReference>
<dbReference type="SUPFAM" id="SSF48498">
    <property type="entry name" value="Tetracyclin repressor-like, C-terminal domain"/>
    <property type="match status" value="1"/>
</dbReference>
<keyword evidence="7" id="KW-1185">Reference proteome</keyword>
<dbReference type="EMBL" id="JAEQNC010000004">
    <property type="protein sequence ID" value="MBL0372292.1"/>
    <property type="molecule type" value="Genomic_DNA"/>
</dbReference>
<feature type="DNA-binding region" description="H-T-H motif" evidence="4">
    <location>
        <begin position="40"/>
        <end position="59"/>
    </location>
</feature>
<evidence type="ECO:0000313" key="7">
    <source>
        <dbReference type="Proteomes" id="UP000633219"/>
    </source>
</evidence>
<dbReference type="PROSITE" id="PS50977">
    <property type="entry name" value="HTH_TETR_2"/>
    <property type="match status" value="1"/>
</dbReference>
<dbReference type="InterPro" id="IPR036271">
    <property type="entry name" value="Tet_transcr_reg_TetR-rel_C_sf"/>
</dbReference>